<dbReference type="AlphaFoldDB" id="A0A1B2DL52"/>
<reference evidence="1" key="1">
    <citation type="submission" date="2016-08" db="EMBL/GenBank/DDBJ databases">
        <title>Complete Genome Seqeunce of Paenibacillus sp. BIHB 4019 from tea rhizoplane.</title>
        <authorList>
            <person name="Thakur R."/>
            <person name="Swarnkar M.K."/>
            <person name="Gulati A."/>
        </authorList>
    </citation>
    <scope>NUCLEOTIDE SEQUENCE [LARGE SCALE GENOMIC DNA]</scope>
    <source>
        <strain evidence="1">BIHB4019</strain>
    </source>
</reference>
<dbReference type="RefSeq" id="WP_099519577.1">
    <property type="nucleotide sequence ID" value="NZ_CP016808.1"/>
</dbReference>
<protein>
    <submittedName>
        <fullName evidence="1">Uncharacterized protein</fullName>
    </submittedName>
</protein>
<sequence length="109" mass="12529">MAVSAIILEPQNEFEQHFSIPIATQNFFERYWIPAIESINTEWIVGIRYGIDVTKEDAVCLIHELSLLKDWAQRNLQGNVQEQILSRIVLLETKLPTAFQRGDTVVFIG</sequence>
<accession>A0A1B2DL52</accession>
<evidence type="ECO:0000313" key="1">
    <source>
        <dbReference type="EMBL" id="ANY68437.1"/>
    </source>
</evidence>
<name>A0A1B2DL52_9BACL</name>
<gene>
    <name evidence="1" type="ORF">BBD42_19640</name>
</gene>
<dbReference type="EMBL" id="CP016808">
    <property type="protein sequence ID" value="ANY68437.1"/>
    <property type="molecule type" value="Genomic_DNA"/>
</dbReference>
<organism evidence="1">
    <name type="scientific">Paenibacillus sp. BIHB 4019</name>
    <dbReference type="NCBI Taxonomy" id="1870819"/>
    <lineage>
        <taxon>Bacteria</taxon>
        <taxon>Bacillati</taxon>
        <taxon>Bacillota</taxon>
        <taxon>Bacilli</taxon>
        <taxon>Bacillales</taxon>
        <taxon>Paenibacillaceae</taxon>
        <taxon>Paenibacillus</taxon>
    </lineage>
</organism>
<proteinExistence type="predicted"/>